<name>A0A518H8X7_9BACT</name>
<evidence type="ECO:0000256" key="3">
    <source>
        <dbReference type="ARBA" id="ARBA00022801"/>
    </source>
</evidence>
<comment type="cofactor">
    <cofactor evidence="1">
        <name>Zn(2+)</name>
        <dbReference type="ChEBI" id="CHEBI:29105"/>
    </cofactor>
</comment>
<dbReference type="Pfam" id="PF00753">
    <property type="entry name" value="Lactamase_B"/>
    <property type="match status" value="1"/>
</dbReference>
<keyword evidence="3 6" id="KW-0378">Hydrolase</keyword>
<dbReference type="SMART" id="SM00849">
    <property type="entry name" value="Lactamase_B"/>
    <property type="match status" value="1"/>
</dbReference>
<dbReference type="PANTHER" id="PTHR46233">
    <property type="entry name" value="HYDROXYACYLGLUTATHIONE HYDROLASE GLOC"/>
    <property type="match status" value="1"/>
</dbReference>
<keyword evidence="2" id="KW-0479">Metal-binding</keyword>
<evidence type="ECO:0000313" key="7">
    <source>
        <dbReference type="Proteomes" id="UP000317835"/>
    </source>
</evidence>
<dbReference type="RefSeq" id="WP_145274927.1">
    <property type="nucleotide sequence ID" value="NZ_CP036426.1"/>
</dbReference>
<evidence type="ECO:0000256" key="4">
    <source>
        <dbReference type="ARBA" id="ARBA00022833"/>
    </source>
</evidence>
<organism evidence="6 7">
    <name type="scientific">Tautonia plasticadhaerens</name>
    <dbReference type="NCBI Taxonomy" id="2527974"/>
    <lineage>
        <taxon>Bacteria</taxon>
        <taxon>Pseudomonadati</taxon>
        <taxon>Planctomycetota</taxon>
        <taxon>Planctomycetia</taxon>
        <taxon>Isosphaerales</taxon>
        <taxon>Isosphaeraceae</taxon>
        <taxon>Tautonia</taxon>
    </lineage>
</organism>
<keyword evidence="7" id="KW-1185">Reference proteome</keyword>
<evidence type="ECO:0000256" key="2">
    <source>
        <dbReference type="ARBA" id="ARBA00022723"/>
    </source>
</evidence>
<accession>A0A518H8X7</accession>
<evidence type="ECO:0000259" key="5">
    <source>
        <dbReference type="SMART" id="SM00849"/>
    </source>
</evidence>
<dbReference type="InterPro" id="IPR001279">
    <property type="entry name" value="Metallo-B-lactamas"/>
</dbReference>
<evidence type="ECO:0000256" key="1">
    <source>
        <dbReference type="ARBA" id="ARBA00001947"/>
    </source>
</evidence>
<dbReference type="AlphaFoldDB" id="A0A518H8X7"/>
<dbReference type="EC" id="3.-.-.-" evidence="6"/>
<dbReference type="GO" id="GO:0016787">
    <property type="term" value="F:hydrolase activity"/>
    <property type="evidence" value="ECO:0007669"/>
    <property type="project" value="UniProtKB-KW"/>
</dbReference>
<dbReference type="OrthoDB" id="9802248at2"/>
<reference evidence="6 7" key="1">
    <citation type="submission" date="2019-02" db="EMBL/GenBank/DDBJ databases">
        <title>Deep-cultivation of Planctomycetes and their phenomic and genomic characterization uncovers novel biology.</title>
        <authorList>
            <person name="Wiegand S."/>
            <person name="Jogler M."/>
            <person name="Boedeker C."/>
            <person name="Pinto D."/>
            <person name="Vollmers J."/>
            <person name="Rivas-Marin E."/>
            <person name="Kohn T."/>
            <person name="Peeters S.H."/>
            <person name="Heuer A."/>
            <person name="Rast P."/>
            <person name="Oberbeckmann S."/>
            <person name="Bunk B."/>
            <person name="Jeske O."/>
            <person name="Meyerdierks A."/>
            <person name="Storesund J.E."/>
            <person name="Kallscheuer N."/>
            <person name="Luecker S."/>
            <person name="Lage O.M."/>
            <person name="Pohl T."/>
            <person name="Merkel B.J."/>
            <person name="Hornburger P."/>
            <person name="Mueller R.-W."/>
            <person name="Bruemmer F."/>
            <person name="Labrenz M."/>
            <person name="Spormann A.M."/>
            <person name="Op den Camp H."/>
            <person name="Overmann J."/>
            <person name="Amann R."/>
            <person name="Jetten M.S.M."/>
            <person name="Mascher T."/>
            <person name="Medema M.H."/>
            <person name="Devos D.P."/>
            <person name="Kaster A.-K."/>
            <person name="Ovreas L."/>
            <person name="Rohde M."/>
            <person name="Galperin M.Y."/>
            <person name="Jogler C."/>
        </authorList>
    </citation>
    <scope>NUCLEOTIDE SEQUENCE [LARGE SCALE GENOMIC DNA]</scope>
    <source>
        <strain evidence="6 7">ElP</strain>
    </source>
</reference>
<dbReference type="InterPro" id="IPR051453">
    <property type="entry name" value="MBL_Glyoxalase_II"/>
</dbReference>
<protein>
    <submittedName>
        <fullName evidence="6">Putative metallo-hydrolase</fullName>
        <ecNumber evidence="6">3.-.-.-</ecNumber>
    </submittedName>
</protein>
<feature type="domain" description="Metallo-beta-lactamase" evidence="5">
    <location>
        <begin position="19"/>
        <end position="201"/>
    </location>
</feature>
<dbReference type="InterPro" id="IPR036866">
    <property type="entry name" value="RibonucZ/Hydroxyglut_hydro"/>
</dbReference>
<dbReference type="Gene3D" id="3.60.15.10">
    <property type="entry name" value="Ribonuclease Z/Hydroxyacylglutathione hydrolase-like"/>
    <property type="match status" value="1"/>
</dbReference>
<dbReference type="GO" id="GO:0046872">
    <property type="term" value="F:metal ion binding"/>
    <property type="evidence" value="ECO:0007669"/>
    <property type="project" value="UniProtKB-KW"/>
</dbReference>
<gene>
    <name evidence="6" type="ORF">ElP_52400</name>
</gene>
<dbReference type="KEGG" id="tpla:ElP_52400"/>
<dbReference type="Proteomes" id="UP000317835">
    <property type="component" value="Chromosome"/>
</dbReference>
<evidence type="ECO:0000313" key="6">
    <source>
        <dbReference type="EMBL" id="QDV37305.1"/>
    </source>
</evidence>
<proteinExistence type="predicted"/>
<keyword evidence="4" id="KW-0862">Zinc</keyword>
<dbReference type="EMBL" id="CP036426">
    <property type="protein sequence ID" value="QDV37305.1"/>
    <property type="molecule type" value="Genomic_DNA"/>
</dbReference>
<sequence>MGTDTPAVLIEPFLSPPFEQWAYIVRRPGTEEVLVVDPGFLTGPLLEHLRSCGLRPAAILNTHGHSDHIAGNRAIKEAFPESPIVIGRNEASLLVDPEANLSARFGQSITSPPADLLVDHGDRLNLAGISFEVREIPGHSPGSVVFAATAEGLPFVIGGDVLFAGGIGRFDFPGGDGRLLITGVRSKLFDLPDETRVYPGHGPETTIGFERRNNPFVRDGTTPFLLD</sequence>
<dbReference type="SUPFAM" id="SSF56281">
    <property type="entry name" value="Metallo-hydrolase/oxidoreductase"/>
    <property type="match status" value="1"/>
</dbReference>
<dbReference type="PANTHER" id="PTHR46233:SF3">
    <property type="entry name" value="HYDROXYACYLGLUTATHIONE HYDROLASE GLOC"/>
    <property type="match status" value="1"/>
</dbReference>